<keyword evidence="3" id="KW-1185">Reference proteome</keyword>
<feature type="compositionally biased region" description="Polar residues" evidence="1">
    <location>
        <begin position="122"/>
        <end position="132"/>
    </location>
</feature>
<evidence type="ECO:0000256" key="1">
    <source>
        <dbReference type="SAM" id="MobiDB-lite"/>
    </source>
</evidence>
<proteinExistence type="predicted"/>
<accession>A0A8K0SXH9</accession>
<gene>
    <name evidence="2" type="ORF">B0I35DRAFT_407323</name>
</gene>
<evidence type="ECO:0000313" key="2">
    <source>
        <dbReference type="EMBL" id="KAH7322904.1"/>
    </source>
</evidence>
<feature type="region of interest" description="Disordered" evidence="1">
    <location>
        <begin position="112"/>
        <end position="143"/>
    </location>
</feature>
<sequence length="160" mass="16963">MYGNNVAREVDGNLKDGKCVPDEGKKDPVSVAMRVQGRRWNRTSAMGQCPASLTRPNARAAIGCDRLSPSSVAPSQYGVSILGMLQSLYGLRDRSAALCLRCSREATCTPAEDPEMLIGPTPTGSASPVSGQSDKRTKKVGASEARAHRLANCHFGFGVP</sequence>
<evidence type="ECO:0000313" key="3">
    <source>
        <dbReference type="Proteomes" id="UP000813444"/>
    </source>
</evidence>
<organism evidence="2 3">
    <name type="scientific">Stachybotrys elegans</name>
    <dbReference type="NCBI Taxonomy" id="80388"/>
    <lineage>
        <taxon>Eukaryota</taxon>
        <taxon>Fungi</taxon>
        <taxon>Dikarya</taxon>
        <taxon>Ascomycota</taxon>
        <taxon>Pezizomycotina</taxon>
        <taxon>Sordariomycetes</taxon>
        <taxon>Hypocreomycetidae</taxon>
        <taxon>Hypocreales</taxon>
        <taxon>Stachybotryaceae</taxon>
        <taxon>Stachybotrys</taxon>
    </lineage>
</organism>
<protein>
    <submittedName>
        <fullName evidence="2">Uncharacterized protein</fullName>
    </submittedName>
</protein>
<name>A0A8K0SXH9_9HYPO</name>
<dbReference type="AlphaFoldDB" id="A0A8K0SXH9"/>
<reference evidence="2" key="1">
    <citation type="journal article" date="2021" name="Nat. Commun.">
        <title>Genetic determinants of endophytism in the Arabidopsis root mycobiome.</title>
        <authorList>
            <person name="Mesny F."/>
            <person name="Miyauchi S."/>
            <person name="Thiergart T."/>
            <person name="Pickel B."/>
            <person name="Atanasova L."/>
            <person name="Karlsson M."/>
            <person name="Huettel B."/>
            <person name="Barry K.W."/>
            <person name="Haridas S."/>
            <person name="Chen C."/>
            <person name="Bauer D."/>
            <person name="Andreopoulos W."/>
            <person name="Pangilinan J."/>
            <person name="LaButti K."/>
            <person name="Riley R."/>
            <person name="Lipzen A."/>
            <person name="Clum A."/>
            <person name="Drula E."/>
            <person name="Henrissat B."/>
            <person name="Kohler A."/>
            <person name="Grigoriev I.V."/>
            <person name="Martin F.M."/>
            <person name="Hacquard S."/>
        </authorList>
    </citation>
    <scope>NUCLEOTIDE SEQUENCE</scope>
    <source>
        <strain evidence="2">MPI-CAGE-CH-0235</strain>
    </source>
</reference>
<dbReference type="Proteomes" id="UP000813444">
    <property type="component" value="Unassembled WGS sequence"/>
</dbReference>
<comment type="caution">
    <text evidence="2">The sequence shown here is derived from an EMBL/GenBank/DDBJ whole genome shotgun (WGS) entry which is preliminary data.</text>
</comment>
<dbReference type="EMBL" id="JAGPNK010000004">
    <property type="protein sequence ID" value="KAH7322904.1"/>
    <property type="molecule type" value="Genomic_DNA"/>
</dbReference>